<dbReference type="GO" id="GO:0030527">
    <property type="term" value="F:structural constituent of chromatin"/>
    <property type="evidence" value="ECO:0007669"/>
    <property type="project" value="InterPro"/>
</dbReference>
<dbReference type="CDD" id="cd13835">
    <property type="entry name" value="IHF_A"/>
    <property type="match status" value="1"/>
</dbReference>
<evidence type="ECO:0000313" key="9">
    <source>
        <dbReference type="Proteomes" id="UP000469346"/>
    </source>
</evidence>
<evidence type="ECO:0000256" key="7">
    <source>
        <dbReference type="RuleBase" id="RU003939"/>
    </source>
</evidence>
<keyword evidence="6" id="KW-0233">DNA recombination</keyword>
<dbReference type="AlphaFoldDB" id="A0A6N9TLW9"/>
<dbReference type="Pfam" id="PF00216">
    <property type="entry name" value="Bac_DNA_binding"/>
    <property type="match status" value="1"/>
</dbReference>
<sequence length="95" mass="10505">MTLTKAELVNRIYGKNLLSKAEAVRAVEATLELIKSTLENGEDVLISGFGKFVVKDKKARRGRNPQTGEDLILAPRRVVTFRPSGVLRKKINGRG</sequence>
<dbReference type="InterPro" id="IPR000119">
    <property type="entry name" value="Hist_DNA-bd"/>
</dbReference>
<dbReference type="PROSITE" id="PS00045">
    <property type="entry name" value="HISTONE_LIKE"/>
    <property type="match status" value="1"/>
</dbReference>
<dbReference type="GO" id="GO:0005829">
    <property type="term" value="C:cytosol"/>
    <property type="evidence" value="ECO:0007669"/>
    <property type="project" value="TreeGrafter"/>
</dbReference>
<evidence type="ECO:0000256" key="1">
    <source>
        <dbReference type="ARBA" id="ARBA00018329"/>
    </source>
</evidence>
<evidence type="ECO:0000256" key="2">
    <source>
        <dbReference type="ARBA" id="ARBA00022845"/>
    </source>
</evidence>
<keyword evidence="3" id="KW-0805">Transcription regulation</keyword>
<keyword evidence="2" id="KW-0810">Translation regulation</keyword>
<evidence type="ECO:0000256" key="5">
    <source>
        <dbReference type="ARBA" id="ARBA00023163"/>
    </source>
</evidence>
<dbReference type="InterPro" id="IPR020816">
    <property type="entry name" value="Histone-like_DNA-bd_CS"/>
</dbReference>
<evidence type="ECO:0000256" key="6">
    <source>
        <dbReference type="ARBA" id="ARBA00023172"/>
    </source>
</evidence>
<dbReference type="SMART" id="SM00411">
    <property type="entry name" value="BHL"/>
    <property type="match status" value="1"/>
</dbReference>
<dbReference type="PANTHER" id="PTHR33175">
    <property type="entry name" value="DNA-BINDING PROTEIN HU"/>
    <property type="match status" value="1"/>
</dbReference>
<dbReference type="Proteomes" id="UP000469346">
    <property type="component" value="Unassembled WGS sequence"/>
</dbReference>
<keyword evidence="4" id="KW-0238">DNA-binding</keyword>
<dbReference type="InterPro" id="IPR010992">
    <property type="entry name" value="IHF-like_DNA-bd_dom_sf"/>
</dbReference>
<dbReference type="RefSeq" id="WP_163298416.1">
    <property type="nucleotide sequence ID" value="NZ_JAAGRR010000044.1"/>
</dbReference>
<accession>A0A6N9TLW9</accession>
<proteinExistence type="inferred from homology"/>
<dbReference type="GO" id="GO:0006310">
    <property type="term" value="P:DNA recombination"/>
    <property type="evidence" value="ECO:0007669"/>
    <property type="project" value="UniProtKB-KW"/>
</dbReference>
<keyword evidence="9" id="KW-1185">Reference proteome</keyword>
<comment type="caution">
    <text evidence="8">The sequence shown here is derived from an EMBL/GenBank/DDBJ whole genome shotgun (WGS) entry which is preliminary data.</text>
</comment>
<dbReference type="EMBL" id="JAAGRR010000044">
    <property type="protein sequence ID" value="NDY42272.1"/>
    <property type="molecule type" value="Genomic_DNA"/>
</dbReference>
<name>A0A6N9TLW9_DISTH</name>
<gene>
    <name evidence="8" type="ORF">G3N55_05370</name>
</gene>
<dbReference type="GO" id="GO:0006417">
    <property type="term" value="P:regulation of translation"/>
    <property type="evidence" value="ECO:0007669"/>
    <property type="project" value="UniProtKB-KW"/>
</dbReference>
<dbReference type="GO" id="GO:0009893">
    <property type="term" value="P:positive regulation of metabolic process"/>
    <property type="evidence" value="ECO:0007669"/>
    <property type="project" value="UniProtKB-ARBA"/>
</dbReference>
<dbReference type="Gene3D" id="4.10.520.10">
    <property type="entry name" value="IHF-like DNA-binding proteins"/>
    <property type="match status" value="1"/>
</dbReference>
<dbReference type="PRINTS" id="PR01727">
    <property type="entry name" value="DNABINDINGHU"/>
</dbReference>
<dbReference type="PANTHER" id="PTHR33175:SF2">
    <property type="entry name" value="INTEGRATION HOST FACTOR SUBUNIT ALPHA"/>
    <property type="match status" value="1"/>
</dbReference>
<evidence type="ECO:0000256" key="3">
    <source>
        <dbReference type="ARBA" id="ARBA00023015"/>
    </source>
</evidence>
<keyword evidence="5" id="KW-0804">Transcription</keyword>
<dbReference type="SUPFAM" id="SSF47729">
    <property type="entry name" value="IHF-like DNA-binding proteins"/>
    <property type="match status" value="1"/>
</dbReference>
<protein>
    <recommendedName>
        <fullName evidence="1">Integration host factor subunit alpha</fullName>
    </recommendedName>
</protein>
<dbReference type="GO" id="GO:0003677">
    <property type="term" value="F:DNA binding"/>
    <property type="evidence" value="ECO:0007669"/>
    <property type="project" value="UniProtKB-KW"/>
</dbReference>
<evidence type="ECO:0000313" key="8">
    <source>
        <dbReference type="EMBL" id="NDY42272.1"/>
    </source>
</evidence>
<dbReference type="NCBIfam" id="NF001401">
    <property type="entry name" value="PRK00285.1"/>
    <property type="match status" value="1"/>
</dbReference>
<dbReference type="GO" id="GO:0006355">
    <property type="term" value="P:regulation of DNA-templated transcription"/>
    <property type="evidence" value="ECO:0007669"/>
    <property type="project" value="InterPro"/>
</dbReference>
<organism evidence="8 9">
    <name type="scientific">Dissulfurirhabdus thermomarina</name>
    <dbReference type="NCBI Taxonomy" id="1765737"/>
    <lineage>
        <taxon>Bacteria</taxon>
        <taxon>Deltaproteobacteria</taxon>
        <taxon>Dissulfurirhabdaceae</taxon>
        <taxon>Dissulfurirhabdus</taxon>
    </lineage>
</organism>
<evidence type="ECO:0000256" key="4">
    <source>
        <dbReference type="ARBA" id="ARBA00023125"/>
    </source>
</evidence>
<reference evidence="8 9" key="1">
    <citation type="submission" date="2020-02" db="EMBL/GenBank/DDBJ databases">
        <title>Comparative genomics of sulfur disproportionating microorganisms.</title>
        <authorList>
            <person name="Ward L.M."/>
            <person name="Bertran E."/>
            <person name="Johnston D.T."/>
        </authorList>
    </citation>
    <scope>NUCLEOTIDE SEQUENCE [LARGE SCALE GENOMIC DNA]</scope>
    <source>
        <strain evidence="8 9">DSM 100025</strain>
    </source>
</reference>
<dbReference type="InterPro" id="IPR005684">
    <property type="entry name" value="IHF_alpha"/>
</dbReference>
<comment type="similarity">
    <text evidence="7">Belongs to the bacterial histone-like protein family.</text>
</comment>